<accession>H5URC3</accession>
<dbReference type="InterPro" id="IPR027417">
    <property type="entry name" value="P-loop_NTPase"/>
</dbReference>
<comment type="caution">
    <text evidence="8">The sequence shown here is derived from an EMBL/GenBank/DDBJ whole genome shotgun (WGS) entry which is preliminary data.</text>
</comment>
<dbReference type="GO" id="GO:0003677">
    <property type="term" value="F:DNA binding"/>
    <property type="evidence" value="ECO:0007669"/>
    <property type="project" value="InterPro"/>
</dbReference>
<dbReference type="AlphaFoldDB" id="H5URC3"/>
<evidence type="ECO:0000256" key="2">
    <source>
        <dbReference type="ARBA" id="ARBA00022801"/>
    </source>
</evidence>
<evidence type="ECO:0000313" key="8">
    <source>
        <dbReference type="EMBL" id="GAB48281.1"/>
    </source>
</evidence>
<dbReference type="SUPFAM" id="SSF52540">
    <property type="entry name" value="P-loop containing nucleoside triphosphate hydrolases"/>
    <property type="match status" value="1"/>
</dbReference>
<feature type="domain" description="Helicase C-terminal" evidence="7">
    <location>
        <begin position="463"/>
        <end position="621"/>
    </location>
</feature>
<dbReference type="InterPro" id="IPR001650">
    <property type="entry name" value="Helicase_C-like"/>
</dbReference>
<keyword evidence="9" id="KW-1185">Reference proteome</keyword>
<reference evidence="8 9" key="1">
    <citation type="submission" date="2012-02" db="EMBL/GenBank/DDBJ databases">
        <title>Whole genome shotgun sequence of Mobilicoccus pelagius NBRC 104925.</title>
        <authorList>
            <person name="Yoshida Y."/>
            <person name="Hosoyama A."/>
            <person name="Tsuchikane K."/>
            <person name="Katsumata H."/>
            <person name="Yamazaki S."/>
            <person name="Fujita N."/>
        </authorList>
    </citation>
    <scope>NUCLEOTIDE SEQUENCE [LARGE SCALE GENOMIC DNA]</scope>
    <source>
        <strain evidence="8 9">NBRC 104925</strain>
    </source>
</reference>
<feature type="domain" description="Helicase ATP-binding" evidence="6">
    <location>
        <begin position="213"/>
        <end position="359"/>
    </location>
</feature>
<dbReference type="InterPro" id="IPR014001">
    <property type="entry name" value="Helicase_ATP-bd"/>
</dbReference>
<keyword evidence="3" id="KW-0347">Helicase</keyword>
<dbReference type="eggNOG" id="COG1061">
    <property type="taxonomic scope" value="Bacteria"/>
</dbReference>
<evidence type="ECO:0000256" key="3">
    <source>
        <dbReference type="ARBA" id="ARBA00022806"/>
    </source>
</evidence>
<dbReference type="InterPro" id="IPR006935">
    <property type="entry name" value="Helicase/UvrB_N"/>
</dbReference>
<proteinExistence type="predicted"/>
<dbReference type="Gene3D" id="3.40.50.300">
    <property type="entry name" value="P-loop containing nucleotide triphosphate hydrolases"/>
    <property type="match status" value="2"/>
</dbReference>
<feature type="region of interest" description="Disordered" evidence="5">
    <location>
        <begin position="54"/>
        <end position="183"/>
    </location>
</feature>
<dbReference type="SMART" id="SM00490">
    <property type="entry name" value="HELICc"/>
    <property type="match status" value="1"/>
</dbReference>
<dbReference type="PROSITE" id="PS51192">
    <property type="entry name" value="HELICASE_ATP_BIND_1"/>
    <property type="match status" value="1"/>
</dbReference>
<dbReference type="Proteomes" id="UP000004367">
    <property type="component" value="Unassembled WGS sequence"/>
</dbReference>
<evidence type="ECO:0000259" key="7">
    <source>
        <dbReference type="PROSITE" id="PS51194"/>
    </source>
</evidence>
<gene>
    <name evidence="8" type="primary">rpoH</name>
    <name evidence="8" type="ORF">MOPEL_069_00360</name>
</gene>
<dbReference type="InterPro" id="IPR050615">
    <property type="entry name" value="ATP-dep_DNA_Helicase"/>
</dbReference>
<keyword evidence="1" id="KW-0547">Nucleotide-binding</keyword>
<dbReference type="STRING" id="1089455.MOPEL_069_00360"/>
<name>H5URC3_9MICO</name>
<dbReference type="Pfam" id="PF04851">
    <property type="entry name" value="ResIII"/>
    <property type="match status" value="1"/>
</dbReference>
<keyword evidence="2" id="KW-0378">Hydrolase</keyword>
<dbReference type="EMBL" id="BAFE01000049">
    <property type="protein sequence ID" value="GAB48281.1"/>
    <property type="molecule type" value="Genomic_DNA"/>
</dbReference>
<feature type="compositionally biased region" description="Acidic residues" evidence="5">
    <location>
        <begin position="97"/>
        <end position="114"/>
    </location>
</feature>
<dbReference type="GO" id="GO:0016787">
    <property type="term" value="F:hydrolase activity"/>
    <property type="evidence" value="ECO:0007669"/>
    <property type="project" value="UniProtKB-KW"/>
</dbReference>
<evidence type="ECO:0000256" key="5">
    <source>
        <dbReference type="SAM" id="MobiDB-lite"/>
    </source>
</evidence>
<dbReference type="RefSeq" id="WP_009482179.1">
    <property type="nucleotide sequence ID" value="NZ_BAFE01000049.1"/>
</dbReference>
<evidence type="ECO:0000256" key="4">
    <source>
        <dbReference type="ARBA" id="ARBA00022840"/>
    </source>
</evidence>
<dbReference type="Pfam" id="PF00271">
    <property type="entry name" value="Helicase_C"/>
    <property type="match status" value="1"/>
</dbReference>
<protein>
    <submittedName>
        <fullName evidence="8">RNA polymerase sigma factor RpoH</fullName>
    </submittedName>
</protein>
<dbReference type="PANTHER" id="PTHR11274:SF0">
    <property type="entry name" value="GENERAL TRANSCRIPTION AND DNA REPAIR FACTOR IIH HELICASE SUBUNIT XPB"/>
    <property type="match status" value="1"/>
</dbReference>
<dbReference type="PROSITE" id="PS51194">
    <property type="entry name" value="HELICASE_CTER"/>
    <property type="match status" value="1"/>
</dbReference>
<evidence type="ECO:0000259" key="6">
    <source>
        <dbReference type="PROSITE" id="PS51192"/>
    </source>
</evidence>
<sequence>MTDVDRRAVAAEFGALAADLASLTATLTTTLTDMEARLARLERLFAADEAHEVGERAGSDAQVDVVSSESAAVEERLSSPPEGVVQSTGGRPAVEEPPVEEPPVEEPAVEDVDPGADVAPGADRRVVLEPSPAVDEPAGKGPSVESPPAPAPQISEPEVEVDESRSPGRTAGPAETPPPGSAPVAAFRAIASLPDLPEIRMPDLYPWQLDALEAWHHDGKVGVVEAVTGAGKTRVGLAAMANALIDGRRVVVIAPTQGLVTQWAAQVVEHFPGVRLSTDASRSPGWHVLIDTVHTVAGHDPLWPDEAALLVADEAHRYGAPTFAQALRPSFTQRLGLSATFERGDEGDDILRPFFRDVCFRLGYERALADGLIARFRVAQVGVPLSPPERAEYDAASAGIRRAWYVIAADLGRPTAGLAEIVAHASHLAARNDRRLAGPARTLLAAFSKRSDVLARAAAKVTALELLAPAVSTSGGTIVFTGATASALQAAETLERAGCVSAAVHGEMDQGEREERLELLRTGQTRSISAPRLLDEGVDVPDADLGIILAASKSRRQMIQRLGRVVRRKPDGRSARLVVLYALGTSEDPGVETVPAHLQEIVTHADAAATFALPRQSQEALAFLRG</sequence>
<dbReference type="GO" id="GO:0004386">
    <property type="term" value="F:helicase activity"/>
    <property type="evidence" value="ECO:0007669"/>
    <property type="project" value="UniProtKB-KW"/>
</dbReference>
<feature type="compositionally biased region" description="Low complexity" evidence="5">
    <location>
        <begin position="59"/>
        <end position="71"/>
    </location>
</feature>
<keyword evidence="4" id="KW-0067">ATP-binding</keyword>
<evidence type="ECO:0000256" key="1">
    <source>
        <dbReference type="ARBA" id="ARBA00022741"/>
    </source>
</evidence>
<dbReference type="SMART" id="SM00487">
    <property type="entry name" value="DEXDc"/>
    <property type="match status" value="1"/>
</dbReference>
<organism evidence="8 9">
    <name type="scientific">Mobilicoccus pelagius NBRC 104925</name>
    <dbReference type="NCBI Taxonomy" id="1089455"/>
    <lineage>
        <taxon>Bacteria</taxon>
        <taxon>Bacillati</taxon>
        <taxon>Actinomycetota</taxon>
        <taxon>Actinomycetes</taxon>
        <taxon>Micrococcales</taxon>
        <taxon>Dermatophilaceae</taxon>
        <taxon>Mobilicoccus</taxon>
    </lineage>
</organism>
<dbReference type="OrthoDB" id="9776021at2"/>
<dbReference type="PANTHER" id="PTHR11274">
    <property type="entry name" value="RAD25/XP-B DNA REPAIR HELICASE"/>
    <property type="match status" value="1"/>
</dbReference>
<evidence type="ECO:0000313" key="9">
    <source>
        <dbReference type="Proteomes" id="UP000004367"/>
    </source>
</evidence>
<dbReference type="GO" id="GO:0005524">
    <property type="term" value="F:ATP binding"/>
    <property type="evidence" value="ECO:0007669"/>
    <property type="project" value="UniProtKB-KW"/>
</dbReference>